<dbReference type="InterPro" id="IPR000504">
    <property type="entry name" value="RRM_dom"/>
</dbReference>
<feature type="compositionally biased region" description="Basic and acidic residues" evidence="7">
    <location>
        <begin position="123"/>
        <end position="134"/>
    </location>
</feature>
<dbReference type="SMART" id="SM00360">
    <property type="entry name" value="RRM"/>
    <property type="match status" value="2"/>
</dbReference>
<dbReference type="OrthoDB" id="10258585at2759"/>
<dbReference type="GO" id="GO:0000398">
    <property type="term" value="P:mRNA splicing, via spliceosome"/>
    <property type="evidence" value="ECO:0007669"/>
    <property type="project" value="InterPro"/>
</dbReference>
<organism evidence="9 10">
    <name type="scientific">Leucocoprinus leucothites</name>
    <dbReference type="NCBI Taxonomy" id="201217"/>
    <lineage>
        <taxon>Eukaryota</taxon>
        <taxon>Fungi</taxon>
        <taxon>Dikarya</taxon>
        <taxon>Basidiomycota</taxon>
        <taxon>Agaricomycotina</taxon>
        <taxon>Agaricomycetes</taxon>
        <taxon>Agaricomycetidae</taxon>
        <taxon>Agaricales</taxon>
        <taxon>Agaricineae</taxon>
        <taxon>Agaricaceae</taxon>
        <taxon>Leucocoprinus</taxon>
    </lineage>
</organism>
<dbReference type="PANTHER" id="PTHR15608">
    <property type="entry name" value="SPLICING FACTOR U2AF-ASSOCIATED PROTEIN 2"/>
    <property type="match status" value="1"/>
</dbReference>
<dbReference type="GO" id="GO:0005686">
    <property type="term" value="C:U2 snRNP"/>
    <property type="evidence" value="ECO:0007669"/>
    <property type="project" value="TreeGrafter"/>
</dbReference>
<evidence type="ECO:0000313" key="9">
    <source>
        <dbReference type="EMBL" id="KAF5355033.1"/>
    </source>
</evidence>
<evidence type="ECO:0000256" key="7">
    <source>
        <dbReference type="SAM" id="MobiDB-lite"/>
    </source>
</evidence>
<dbReference type="PANTHER" id="PTHR15608:SF0">
    <property type="entry name" value="HIV TAT-SPECIFIC FACTOR 1"/>
    <property type="match status" value="1"/>
</dbReference>
<dbReference type="InterPro" id="IPR012677">
    <property type="entry name" value="Nucleotide-bd_a/b_plait_sf"/>
</dbReference>
<accession>A0A8H5G050</accession>
<dbReference type="CDD" id="cd12285">
    <property type="entry name" value="RRM3_RBM39_like"/>
    <property type="match status" value="1"/>
</dbReference>
<gene>
    <name evidence="9" type="ORF">D9756_005260</name>
</gene>
<dbReference type="EMBL" id="JAACJO010000008">
    <property type="protein sequence ID" value="KAF5355033.1"/>
    <property type="molecule type" value="Genomic_DNA"/>
</dbReference>
<keyword evidence="5" id="KW-0508">mRNA splicing</keyword>
<comment type="caution">
    <text evidence="9">The sequence shown here is derived from an EMBL/GenBank/DDBJ whole genome shotgun (WGS) entry which is preliminary data.</text>
</comment>
<dbReference type="Proteomes" id="UP000559027">
    <property type="component" value="Unassembled WGS sequence"/>
</dbReference>
<feature type="compositionally biased region" description="Basic and acidic residues" evidence="7">
    <location>
        <begin position="93"/>
        <end position="107"/>
    </location>
</feature>
<dbReference type="InterPro" id="IPR034392">
    <property type="entry name" value="TatSF1-like_RRM1"/>
</dbReference>
<dbReference type="GO" id="GO:0005684">
    <property type="term" value="C:U2-type spliceosomal complex"/>
    <property type="evidence" value="ECO:0007669"/>
    <property type="project" value="TreeGrafter"/>
</dbReference>
<sequence>MSAPPPSAIAGATAEAQAAAFANDPRVYFNKASSSWRYEEDDGTEMEYDATKGSWVPLPDEDLIKQQQAAYSVAGVDEEASPGRLKTPAAPVLKRENKKRKEPEDYTGHGATVDATAGPSKRGRSDKPSTERKSKNTAVYVTGLPLDAEAEEIVERFSRCGVIEEDDEGEPKVKMYAREDGSFSGEALVVYFKEDSVILAINLLDEAELRLGDASTVMHVVKADFAHKNESNTTGGHQPRKVVDRKKASKRIGKMQKKLQEWDDEDGFGPAKTEEDNVQSVNKNSRVVVLKHMFTLEDLEKDASLLLDLKEDVRDECSTLGEVTNVVLYDKEKDGVMTVKFRDPISAQACVVKMNGRFFDGRRVEASLYVGRQRFKRSGAGEDIEEGDDSDKKRLDDFAQWLMTEGD</sequence>
<keyword evidence="10" id="KW-1185">Reference proteome</keyword>
<evidence type="ECO:0000259" key="8">
    <source>
        <dbReference type="PROSITE" id="PS50102"/>
    </source>
</evidence>
<dbReference type="Pfam" id="PF00076">
    <property type="entry name" value="RRM_1"/>
    <property type="match status" value="1"/>
</dbReference>
<keyword evidence="4 6" id="KW-0694">RNA-binding</keyword>
<protein>
    <recommendedName>
        <fullName evidence="8">RRM domain-containing protein</fullName>
    </recommendedName>
</protein>
<reference evidence="9 10" key="1">
    <citation type="journal article" date="2020" name="ISME J.">
        <title>Uncovering the hidden diversity of litter-decomposition mechanisms in mushroom-forming fungi.</title>
        <authorList>
            <person name="Floudas D."/>
            <person name="Bentzer J."/>
            <person name="Ahren D."/>
            <person name="Johansson T."/>
            <person name="Persson P."/>
            <person name="Tunlid A."/>
        </authorList>
    </citation>
    <scope>NUCLEOTIDE SEQUENCE [LARGE SCALE GENOMIC DNA]</scope>
    <source>
        <strain evidence="9 10">CBS 146.42</strain>
    </source>
</reference>
<feature type="domain" description="RRM" evidence="8">
    <location>
        <begin position="137"/>
        <end position="228"/>
    </location>
</feature>
<dbReference type="AlphaFoldDB" id="A0A8H5G050"/>
<dbReference type="PROSITE" id="PS50102">
    <property type="entry name" value="RRM"/>
    <property type="match status" value="1"/>
</dbReference>
<dbReference type="InterPro" id="IPR034393">
    <property type="entry name" value="TatSF1-like"/>
</dbReference>
<feature type="region of interest" description="Disordered" evidence="7">
    <location>
        <begin position="69"/>
        <end position="136"/>
    </location>
</feature>
<keyword evidence="2" id="KW-0507">mRNA processing</keyword>
<dbReference type="Gene3D" id="3.30.70.330">
    <property type="match status" value="2"/>
</dbReference>
<name>A0A8H5G050_9AGAR</name>
<comment type="similarity">
    <text evidence="1">Belongs to the HTATSF1 family.</text>
</comment>
<evidence type="ECO:0000256" key="1">
    <source>
        <dbReference type="ARBA" id="ARBA00007747"/>
    </source>
</evidence>
<dbReference type="SUPFAM" id="SSF54928">
    <property type="entry name" value="RNA-binding domain, RBD"/>
    <property type="match status" value="2"/>
</dbReference>
<dbReference type="GO" id="GO:0003723">
    <property type="term" value="F:RNA binding"/>
    <property type="evidence" value="ECO:0007669"/>
    <property type="project" value="UniProtKB-UniRule"/>
</dbReference>
<evidence type="ECO:0000256" key="4">
    <source>
        <dbReference type="ARBA" id="ARBA00022884"/>
    </source>
</evidence>
<evidence type="ECO:0000256" key="3">
    <source>
        <dbReference type="ARBA" id="ARBA00022737"/>
    </source>
</evidence>
<evidence type="ECO:0000313" key="10">
    <source>
        <dbReference type="Proteomes" id="UP000559027"/>
    </source>
</evidence>
<keyword evidence="3" id="KW-0677">Repeat</keyword>
<proteinExistence type="inferred from homology"/>
<dbReference type="FunFam" id="3.30.70.330:FF:000105">
    <property type="entry name" value="HIV Tat-specific factor 1 homolog"/>
    <property type="match status" value="1"/>
</dbReference>
<evidence type="ECO:0000256" key="5">
    <source>
        <dbReference type="ARBA" id="ARBA00023187"/>
    </source>
</evidence>
<dbReference type="InterPro" id="IPR035979">
    <property type="entry name" value="RBD_domain_sf"/>
</dbReference>
<evidence type="ECO:0000256" key="2">
    <source>
        <dbReference type="ARBA" id="ARBA00022664"/>
    </source>
</evidence>
<dbReference type="CDD" id="cd12281">
    <property type="entry name" value="RRM1_TatSF1_like"/>
    <property type="match status" value="1"/>
</dbReference>
<evidence type="ECO:0000256" key="6">
    <source>
        <dbReference type="PROSITE-ProRule" id="PRU00176"/>
    </source>
</evidence>